<evidence type="ECO:0008006" key="4">
    <source>
        <dbReference type="Google" id="ProtNLM"/>
    </source>
</evidence>
<dbReference type="EMBL" id="ML978716">
    <property type="protein sequence ID" value="KAF2088666.1"/>
    <property type="molecule type" value="Genomic_DNA"/>
</dbReference>
<dbReference type="Pfam" id="PF08641">
    <property type="entry name" value="Mis14"/>
    <property type="match status" value="1"/>
</dbReference>
<dbReference type="PANTHER" id="PTHR31749">
    <property type="entry name" value="KINETOCHORE-ASSOCIATED PROTEIN NSL1 HOMOLOG"/>
    <property type="match status" value="1"/>
</dbReference>
<evidence type="ECO:0000313" key="3">
    <source>
        <dbReference type="Proteomes" id="UP000799776"/>
    </source>
</evidence>
<gene>
    <name evidence="2" type="ORF">K490DRAFT_39348</name>
</gene>
<dbReference type="Proteomes" id="UP000799776">
    <property type="component" value="Unassembled WGS sequence"/>
</dbReference>
<dbReference type="OrthoDB" id="2135762at2759"/>
<keyword evidence="1" id="KW-0175">Coiled coil</keyword>
<evidence type="ECO:0000256" key="1">
    <source>
        <dbReference type="SAM" id="Coils"/>
    </source>
</evidence>
<dbReference type="InterPro" id="IPR013950">
    <property type="entry name" value="Mis14/Nsl1"/>
</dbReference>
<comment type="caution">
    <text evidence="2">The sequence shown here is derived from an EMBL/GenBank/DDBJ whole genome shotgun (WGS) entry which is preliminary data.</text>
</comment>
<feature type="coiled-coil region" evidence="1">
    <location>
        <begin position="113"/>
        <end position="140"/>
    </location>
</feature>
<protein>
    <recommendedName>
        <fullName evidence="4">Kinetochore protein mis14</fullName>
    </recommendedName>
</protein>
<dbReference type="PANTHER" id="PTHR31749:SF3">
    <property type="entry name" value="KINETOCHORE-ASSOCIATED PROTEIN NSL1 HOMOLOG"/>
    <property type="match status" value="1"/>
</dbReference>
<dbReference type="AlphaFoldDB" id="A0A9P4M011"/>
<dbReference type="GO" id="GO:0000444">
    <property type="term" value="C:MIS12/MIND type complex"/>
    <property type="evidence" value="ECO:0007669"/>
    <property type="project" value="TreeGrafter"/>
</dbReference>
<organism evidence="2 3">
    <name type="scientific">Saccharata proteae CBS 121410</name>
    <dbReference type="NCBI Taxonomy" id="1314787"/>
    <lineage>
        <taxon>Eukaryota</taxon>
        <taxon>Fungi</taxon>
        <taxon>Dikarya</taxon>
        <taxon>Ascomycota</taxon>
        <taxon>Pezizomycotina</taxon>
        <taxon>Dothideomycetes</taxon>
        <taxon>Dothideomycetes incertae sedis</taxon>
        <taxon>Botryosphaeriales</taxon>
        <taxon>Saccharataceae</taxon>
        <taxon>Saccharata</taxon>
    </lineage>
</organism>
<proteinExistence type="predicted"/>
<name>A0A9P4M011_9PEZI</name>
<sequence length="230" mass="25375">MDPHHRRVDIQSPSDLLYLISNVRAAARQKIDLHLPPISAATGDSNNNNNNNNAEDPLRRKVEELVEQYVVAVFREARKGISVNGMEGEGADGLGAVGLEEGGSSEFEFEPFDSRLADRIRALEAAKEDLNARVADLRRDAPRKAAARYEKALLDDAEAWEKRLAEKRGEVVAGAAESARVDVGGMERWDEVRKMWERGTDGLVGLKGGLTETVARLERAEKVVGYLEGR</sequence>
<accession>A0A9P4M011</accession>
<keyword evidence="3" id="KW-1185">Reference proteome</keyword>
<dbReference type="GO" id="GO:0000070">
    <property type="term" value="P:mitotic sister chromatid segregation"/>
    <property type="evidence" value="ECO:0007669"/>
    <property type="project" value="InterPro"/>
</dbReference>
<reference evidence="2" key="1">
    <citation type="journal article" date="2020" name="Stud. Mycol.">
        <title>101 Dothideomycetes genomes: a test case for predicting lifestyles and emergence of pathogens.</title>
        <authorList>
            <person name="Haridas S."/>
            <person name="Albert R."/>
            <person name="Binder M."/>
            <person name="Bloem J."/>
            <person name="Labutti K."/>
            <person name="Salamov A."/>
            <person name="Andreopoulos B."/>
            <person name="Baker S."/>
            <person name="Barry K."/>
            <person name="Bills G."/>
            <person name="Bluhm B."/>
            <person name="Cannon C."/>
            <person name="Castanera R."/>
            <person name="Culley D."/>
            <person name="Daum C."/>
            <person name="Ezra D."/>
            <person name="Gonzalez J."/>
            <person name="Henrissat B."/>
            <person name="Kuo A."/>
            <person name="Liang C."/>
            <person name="Lipzen A."/>
            <person name="Lutzoni F."/>
            <person name="Magnuson J."/>
            <person name="Mondo S."/>
            <person name="Nolan M."/>
            <person name="Ohm R."/>
            <person name="Pangilinan J."/>
            <person name="Park H.-J."/>
            <person name="Ramirez L."/>
            <person name="Alfaro M."/>
            <person name="Sun H."/>
            <person name="Tritt A."/>
            <person name="Yoshinaga Y."/>
            <person name="Zwiers L.-H."/>
            <person name="Turgeon B."/>
            <person name="Goodwin S."/>
            <person name="Spatafora J."/>
            <person name="Crous P."/>
            <person name="Grigoriev I."/>
        </authorList>
    </citation>
    <scope>NUCLEOTIDE SEQUENCE</scope>
    <source>
        <strain evidence="2">CBS 121410</strain>
    </source>
</reference>
<evidence type="ECO:0000313" key="2">
    <source>
        <dbReference type="EMBL" id="KAF2088666.1"/>
    </source>
</evidence>